<dbReference type="Proteomes" id="UP001162156">
    <property type="component" value="Unassembled WGS sequence"/>
</dbReference>
<dbReference type="PROSITE" id="PS00660">
    <property type="entry name" value="FERM_1"/>
    <property type="match status" value="1"/>
</dbReference>
<evidence type="ECO:0000256" key="6">
    <source>
        <dbReference type="SAM" id="Phobius"/>
    </source>
</evidence>
<evidence type="ECO:0000313" key="9">
    <source>
        <dbReference type="Proteomes" id="UP001162156"/>
    </source>
</evidence>
<dbReference type="Gene3D" id="2.30.29.30">
    <property type="entry name" value="Pleckstrin-homology domain (PH domain)/Phosphotyrosine-binding domain (PTB)"/>
    <property type="match status" value="1"/>
</dbReference>
<dbReference type="InterPro" id="IPR029071">
    <property type="entry name" value="Ubiquitin-like_domsf"/>
</dbReference>
<evidence type="ECO:0000313" key="8">
    <source>
        <dbReference type="EMBL" id="KAJ8934885.1"/>
    </source>
</evidence>
<dbReference type="GO" id="GO:0005856">
    <property type="term" value="C:cytoskeleton"/>
    <property type="evidence" value="ECO:0007669"/>
    <property type="project" value="TreeGrafter"/>
</dbReference>
<dbReference type="GO" id="GO:0005912">
    <property type="term" value="C:adherens junction"/>
    <property type="evidence" value="ECO:0007669"/>
    <property type="project" value="UniProtKB-SubCell"/>
</dbReference>
<dbReference type="PROSITE" id="PS50057">
    <property type="entry name" value="FERM_3"/>
    <property type="match status" value="1"/>
</dbReference>
<dbReference type="GO" id="GO:0008092">
    <property type="term" value="F:cytoskeletal protein binding"/>
    <property type="evidence" value="ECO:0007669"/>
    <property type="project" value="InterPro"/>
</dbReference>
<dbReference type="InterPro" id="IPR011993">
    <property type="entry name" value="PH-like_dom_sf"/>
</dbReference>
<protein>
    <recommendedName>
        <fullName evidence="2">Moesin/ezrin/radixin homolog 1</fullName>
    </recommendedName>
</protein>
<dbReference type="EMBL" id="JANEYF010003657">
    <property type="protein sequence ID" value="KAJ8934885.1"/>
    <property type="molecule type" value="Genomic_DNA"/>
</dbReference>
<gene>
    <name evidence="8" type="ORF">NQ314_013165</name>
</gene>
<keyword evidence="3" id="KW-0965">Cell junction</keyword>
<dbReference type="GO" id="GO:0009887">
    <property type="term" value="P:animal organ morphogenesis"/>
    <property type="evidence" value="ECO:0007669"/>
    <property type="project" value="UniProtKB-ARBA"/>
</dbReference>
<dbReference type="InterPro" id="IPR035963">
    <property type="entry name" value="FERM_2"/>
</dbReference>
<dbReference type="Pfam" id="PF09379">
    <property type="entry name" value="FERM_N"/>
    <property type="match status" value="1"/>
</dbReference>
<dbReference type="FunFam" id="3.10.20.90:FF:000002">
    <property type="entry name" value="Erythrocyte protein band 4.1-like 3"/>
    <property type="match status" value="1"/>
</dbReference>
<keyword evidence="9" id="KW-1185">Reference proteome</keyword>
<feature type="compositionally biased region" description="Polar residues" evidence="5">
    <location>
        <begin position="475"/>
        <end position="492"/>
    </location>
</feature>
<dbReference type="PRINTS" id="PR00661">
    <property type="entry name" value="ERMFAMILY"/>
</dbReference>
<dbReference type="InterPro" id="IPR018979">
    <property type="entry name" value="FERM_N"/>
</dbReference>
<comment type="subcellular location">
    <subcellularLocation>
        <location evidence="1">Cell junction</location>
        <location evidence="1">Adherens junction</location>
    </subcellularLocation>
    <subcellularLocation>
        <location evidence="4">Cell projection</location>
        <location evidence="4">Rhabdomere</location>
    </subcellularLocation>
</comment>
<dbReference type="Pfam" id="PF00373">
    <property type="entry name" value="FERM_M"/>
    <property type="match status" value="1"/>
</dbReference>
<dbReference type="InterPro" id="IPR019749">
    <property type="entry name" value="Band_41_domain"/>
</dbReference>
<dbReference type="SUPFAM" id="SSF47031">
    <property type="entry name" value="Second domain of FERM"/>
    <property type="match status" value="1"/>
</dbReference>
<dbReference type="CDD" id="cd14473">
    <property type="entry name" value="FERM_B-lobe"/>
    <property type="match status" value="1"/>
</dbReference>
<dbReference type="SMART" id="SM01196">
    <property type="entry name" value="FERM_C"/>
    <property type="match status" value="1"/>
</dbReference>
<dbReference type="CDD" id="cd17102">
    <property type="entry name" value="FERM_F1_FRMD3"/>
    <property type="match status" value="1"/>
</dbReference>
<dbReference type="SUPFAM" id="SSF50729">
    <property type="entry name" value="PH domain-like"/>
    <property type="match status" value="1"/>
</dbReference>
<accession>A0AAV8X8X5</accession>
<dbReference type="InterPro" id="IPR018980">
    <property type="entry name" value="FERM_PH-like_C"/>
</dbReference>
<evidence type="ECO:0000256" key="4">
    <source>
        <dbReference type="ARBA" id="ARBA00043944"/>
    </source>
</evidence>
<sequence length="582" mass="66164">MLKFGSKHDSNIVYKCTVRLLEDTEILECEYKPHHKGKYLLEYVCQQLNLVEQDYLGLRYVDTQDQRHWLDLGKSICKQVKDLDPVLFNFSVKFYPPDPFRLKEEITRYQIFLQLKRDLLHGRLYCGTNEASMLAALILQGINASSQFLGELGDHDPEIHTGNYVSDFKILLKQTEAIEEKAMEIHQKQLKGQSQSQVENTFLKLACQLDTYGVDPHPVKGLLQDHKGTQLYLGINYSGILTFQGSRKTHHFRWPDIQKINYEGKMFIIHLNYNDKKHTVGFKCPSGAACRHVWRCAIEQMLFFTLPTSSDAPSVVTGGGFFSWGTKFKYTGRTEREILEDTGSPSREEPSIQRSSSGRRKASSVPATPSTPLQPHLGYSSLPRSSHSDVGGSRMESSSSTGLLSGLDGNPQAYSDVAALETVSEDQEAIGGMKLRTTVLKDDSMDRFSDYYFRDSFEHSSSESQLIENNYRGYDTTNPSHRSSRSQTPLSHSQVDGRICLPNMTHNIQSNTKKCKKFNVIGAFVPTLIIVTILVLIATVIMLETDCELFSSLRNIPEMVTLRYQVYEPMKQYFRNKMSVLF</sequence>
<dbReference type="PANTHER" id="PTHR23280:SF32">
    <property type="entry name" value="FI22325P1"/>
    <property type="match status" value="1"/>
</dbReference>
<feature type="domain" description="FERM" evidence="7">
    <location>
        <begin position="14"/>
        <end position="308"/>
    </location>
</feature>
<dbReference type="CDD" id="cd13192">
    <property type="entry name" value="FERM_C_FRMD3_FRMD5"/>
    <property type="match status" value="1"/>
</dbReference>
<feature type="region of interest" description="Disordered" evidence="5">
    <location>
        <begin position="471"/>
        <end position="492"/>
    </location>
</feature>
<keyword evidence="6" id="KW-1133">Transmembrane helix</keyword>
<dbReference type="SMART" id="SM00295">
    <property type="entry name" value="B41"/>
    <property type="match status" value="1"/>
</dbReference>
<dbReference type="PRINTS" id="PR00935">
    <property type="entry name" value="BAND41"/>
</dbReference>
<dbReference type="InterPro" id="IPR000299">
    <property type="entry name" value="FERM_domain"/>
</dbReference>
<comment type="caution">
    <text evidence="8">The sequence shown here is derived from an EMBL/GenBank/DDBJ whole genome shotgun (WGS) entry which is preliminary data.</text>
</comment>
<dbReference type="InterPro" id="IPR000798">
    <property type="entry name" value="Ez/rad/moesin-like"/>
</dbReference>
<dbReference type="SUPFAM" id="SSF54236">
    <property type="entry name" value="Ubiquitin-like"/>
    <property type="match status" value="1"/>
</dbReference>
<evidence type="ECO:0000259" key="7">
    <source>
        <dbReference type="PROSITE" id="PS50057"/>
    </source>
</evidence>
<dbReference type="InterPro" id="IPR019747">
    <property type="entry name" value="FERM_CS"/>
</dbReference>
<dbReference type="Gene3D" id="3.10.20.90">
    <property type="entry name" value="Phosphatidylinositol 3-kinase Catalytic Subunit, Chain A, domain 1"/>
    <property type="match status" value="1"/>
</dbReference>
<dbReference type="GO" id="GO:0071944">
    <property type="term" value="C:cell periphery"/>
    <property type="evidence" value="ECO:0007669"/>
    <property type="project" value="UniProtKB-ARBA"/>
</dbReference>
<feature type="region of interest" description="Disordered" evidence="5">
    <location>
        <begin position="337"/>
        <end position="408"/>
    </location>
</feature>
<feature type="compositionally biased region" description="Low complexity" evidence="5">
    <location>
        <begin position="388"/>
        <end position="408"/>
    </location>
</feature>
<keyword evidence="6" id="KW-0812">Transmembrane</keyword>
<dbReference type="GO" id="GO:0016028">
    <property type="term" value="C:rhabdomere"/>
    <property type="evidence" value="ECO:0007669"/>
    <property type="project" value="UniProtKB-SubCell"/>
</dbReference>
<dbReference type="InterPro" id="IPR014847">
    <property type="entry name" value="FA"/>
</dbReference>
<keyword evidence="6" id="KW-0472">Membrane</keyword>
<dbReference type="AlphaFoldDB" id="A0AAV8X8X5"/>
<dbReference type="InterPro" id="IPR019748">
    <property type="entry name" value="FERM_central"/>
</dbReference>
<organism evidence="8 9">
    <name type="scientific">Rhamnusium bicolor</name>
    <dbReference type="NCBI Taxonomy" id="1586634"/>
    <lineage>
        <taxon>Eukaryota</taxon>
        <taxon>Metazoa</taxon>
        <taxon>Ecdysozoa</taxon>
        <taxon>Arthropoda</taxon>
        <taxon>Hexapoda</taxon>
        <taxon>Insecta</taxon>
        <taxon>Pterygota</taxon>
        <taxon>Neoptera</taxon>
        <taxon>Endopterygota</taxon>
        <taxon>Coleoptera</taxon>
        <taxon>Polyphaga</taxon>
        <taxon>Cucujiformia</taxon>
        <taxon>Chrysomeloidea</taxon>
        <taxon>Cerambycidae</taxon>
        <taxon>Lepturinae</taxon>
        <taxon>Rhagiini</taxon>
        <taxon>Rhamnusium</taxon>
    </lineage>
</organism>
<feature type="transmembrane region" description="Helical" evidence="6">
    <location>
        <begin position="520"/>
        <end position="543"/>
    </location>
</feature>
<reference evidence="8" key="1">
    <citation type="journal article" date="2023" name="Insect Mol. Biol.">
        <title>Genome sequencing provides insights into the evolution of gene families encoding plant cell wall-degrading enzymes in longhorned beetles.</title>
        <authorList>
            <person name="Shin N.R."/>
            <person name="Okamura Y."/>
            <person name="Kirsch R."/>
            <person name="Pauchet Y."/>
        </authorList>
    </citation>
    <scope>NUCLEOTIDE SEQUENCE</scope>
    <source>
        <strain evidence="8">RBIC_L_NR</strain>
    </source>
</reference>
<dbReference type="SMART" id="SM01195">
    <property type="entry name" value="FA"/>
    <property type="match status" value="1"/>
</dbReference>
<evidence type="ECO:0000256" key="5">
    <source>
        <dbReference type="SAM" id="MobiDB-lite"/>
    </source>
</evidence>
<dbReference type="PANTHER" id="PTHR23280">
    <property type="entry name" value="4.1 G PROTEIN"/>
    <property type="match status" value="1"/>
</dbReference>
<evidence type="ECO:0000256" key="2">
    <source>
        <dbReference type="ARBA" id="ARBA00022025"/>
    </source>
</evidence>
<evidence type="ECO:0000256" key="3">
    <source>
        <dbReference type="ARBA" id="ARBA00022949"/>
    </source>
</evidence>
<dbReference type="FunFam" id="1.20.80.10:FF:000006">
    <property type="entry name" value="FERM domain-containing protein 5 isoform X1"/>
    <property type="match status" value="1"/>
</dbReference>
<evidence type="ECO:0000256" key="1">
    <source>
        <dbReference type="ARBA" id="ARBA00004536"/>
    </source>
</evidence>
<dbReference type="GO" id="GO:0031032">
    <property type="term" value="P:actomyosin structure organization"/>
    <property type="evidence" value="ECO:0007669"/>
    <property type="project" value="TreeGrafter"/>
</dbReference>
<dbReference type="InterPro" id="IPR014352">
    <property type="entry name" value="FERM/acyl-CoA-bd_prot_sf"/>
</dbReference>
<name>A0AAV8X8X5_9CUCU</name>
<dbReference type="Gene3D" id="1.20.80.10">
    <property type="match status" value="1"/>
</dbReference>
<dbReference type="Pfam" id="PF08736">
    <property type="entry name" value="FA"/>
    <property type="match status" value="1"/>
</dbReference>
<proteinExistence type="predicted"/>
<dbReference type="Pfam" id="PF09380">
    <property type="entry name" value="FERM_C"/>
    <property type="match status" value="1"/>
</dbReference>
<dbReference type="GO" id="GO:0030182">
    <property type="term" value="P:neuron differentiation"/>
    <property type="evidence" value="ECO:0007669"/>
    <property type="project" value="UniProtKB-ARBA"/>
</dbReference>